<dbReference type="GO" id="GO:0033063">
    <property type="term" value="C:Rad51B-Rad51C-Rad51D-XRCC2 complex"/>
    <property type="evidence" value="ECO:0007669"/>
    <property type="project" value="InterPro"/>
</dbReference>
<feature type="compositionally biased region" description="Gly residues" evidence="1">
    <location>
        <begin position="369"/>
        <end position="389"/>
    </location>
</feature>
<organism evidence="2 3">
    <name type="scientific">Edaphochlamys debaryana</name>
    <dbReference type="NCBI Taxonomy" id="47281"/>
    <lineage>
        <taxon>Eukaryota</taxon>
        <taxon>Viridiplantae</taxon>
        <taxon>Chlorophyta</taxon>
        <taxon>core chlorophytes</taxon>
        <taxon>Chlorophyceae</taxon>
        <taxon>CS clade</taxon>
        <taxon>Chlamydomonadales</taxon>
        <taxon>Chlamydomonadales incertae sedis</taxon>
        <taxon>Edaphochlamys</taxon>
    </lineage>
</organism>
<dbReference type="GO" id="GO:0005657">
    <property type="term" value="C:replication fork"/>
    <property type="evidence" value="ECO:0007669"/>
    <property type="project" value="InterPro"/>
</dbReference>
<evidence type="ECO:0000256" key="1">
    <source>
        <dbReference type="SAM" id="MobiDB-lite"/>
    </source>
</evidence>
<accession>A0A835YC88</accession>
<dbReference type="PANTHER" id="PTHR46644">
    <property type="entry name" value="DNA REPAIR PROTEIN XRCC2"/>
    <property type="match status" value="1"/>
</dbReference>
<protein>
    <submittedName>
        <fullName evidence="2">Uncharacterized protein</fullName>
    </submittedName>
</protein>
<proteinExistence type="predicted"/>
<feature type="compositionally biased region" description="Polar residues" evidence="1">
    <location>
        <begin position="97"/>
        <end position="106"/>
    </location>
</feature>
<gene>
    <name evidence="2" type="ORF">HYH03_001843</name>
</gene>
<comment type="caution">
    <text evidence="2">The sequence shown here is derived from an EMBL/GenBank/DDBJ whole genome shotgun (WGS) entry which is preliminary data.</text>
</comment>
<keyword evidence="3" id="KW-1185">Reference proteome</keyword>
<dbReference type="GO" id="GO:0000724">
    <property type="term" value="P:double-strand break repair via homologous recombination"/>
    <property type="evidence" value="ECO:0007669"/>
    <property type="project" value="InterPro"/>
</dbReference>
<dbReference type="OrthoDB" id="420422at2759"/>
<name>A0A835YC88_9CHLO</name>
<feature type="region of interest" description="Disordered" evidence="1">
    <location>
        <begin position="369"/>
        <end position="396"/>
    </location>
</feature>
<dbReference type="Proteomes" id="UP000612055">
    <property type="component" value="Unassembled WGS sequence"/>
</dbReference>
<feature type="region of interest" description="Disordered" evidence="1">
    <location>
        <begin position="81"/>
        <end position="109"/>
    </location>
</feature>
<dbReference type="Gene3D" id="3.40.50.300">
    <property type="entry name" value="P-loop containing nucleotide triphosphate hydrolases"/>
    <property type="match status" value="1"/>
</dbReference>
<dbReference type="AlphaFoldDB" id="A0A835YC88"/>
<evidence type="ECO:0000313" key="3">
    <source>
        <dbReference type="Proteomes" id="UP000612055"/>
    </source>
</evidence>
<evidence type="ECO:0000313" key="2">
    <source>
        <dbReference type="EMBL" id="KAG2500265.1"/>
    </source>
</evidence>
<dbReference type="PANTHER" id="PTHR46644:SF2">
    <property type="entry name" value="DNA REPAIR PROTEIN XRCC2"/>
    <property type="match status" value="1"/>
</dbReference>
<dbReference type="EMBL" id="JAEHOE010000004">
    <property type="protein sequence ID" value="KAG2500265.1"/>
    <property type="molecule type" value="Genomic_DNA"/>
</dbReference>
<dbReference type="SUPFAM" id="SSF52540">
    <property type="entry name" value="P-loop containing nucleoside triphosphate hydrolases"/>
    <property type="match status" value="1"/>
</dbReference>
<reference evidence="2" key="1">
    <citation type="journal article" date="2020" name="bioRxiv">
        <title>Comparative genomics of Chlamydomonas.</title>
        <authorList>
            <person name="Craig R.J."/>
            <person name="Hasan A.R."/>
            <person name="Ness R.W."/>
            <person name="Keightley P.D."/>
        </authorList>
    </citation>
    <scope>NUCLEOTIDE SEQUENCE</scope>
    <source>
        <strain evidence="2">CCAP 11/70</strain>
    </source>
</reference>
<dbReference type="InterPro" id="IPR030547">
    <property type="entry name" value="XRCC2"/>
</dbReference>
<dbReference type="InterPro" id="IPR027417">
    <property type="entry name" value="P-loop_NTPase"/>
</dbReference>
<sequence>MEALPADLAAILAFDETGAQFFKRVQRERVLTGYDFIDCSVSLRPGVVVEVAGPPGSGKTELLRNIALHVIVEPYVSPAGWRRQSGQPQHARPPGVSGTQAGQPQAQHEDHGHVVILDLDGKLSSLRLVQVAHDHLEVVWRQHHQHPGAAGQSQLSTADHQEKEELLAGALSRLHVVRCHSSLDLLAALGTLAAKLEAWKAAGSFCRLLLLDNVGAHFWRDKAIKSTQPGGPGGGSYAAHHLHSAGAGSQQPLPHSLFEVQGAISARLAALCRHYRLAVIASKTAAVTARGAAGDAVGGEAWGPAAGPAGAHEALSQREFMPMQWQNLVTHRVLLYPRGTCTPGEMGAAAQPLSNGLYTRIQAEVGPAVGGGSSGAGAGAATTPGGGQSPGPAAGTPRRLQAMLLVSDTSIAEWFA</sequence>